<dbReference type="NCBIfam" id="TIGR04183">
    <property type="entry name" value="Por_Secre_tail"/>
    <property type="match status" value="1"/>
</dbReference>
<evidence type="ECO:0000313" key="3">
    <source>
        <dbReference type="EMBL" id="NME70208.1"/>
    </source>
</evidence>
<keyword evidence="4" id="KW-1185">Reference proteome</keyword>
<evidence type="ECO:0000313" key="4">
    <source>
        <dbReference type="Proteomes" id="UP000576082"/>
    </source>
</evidence>
<feature type="signal peptide" evidence="1">
    <location>
        <begin position="1"/>
        <end position="19"/>
    </location>
</feature>
<dbReference type="EMBL" id="JABANE010000058">
    <property type="protein sequence ID" value="NME70208.1"/>
    <property type="molecule type" value="Genomic_DNA"/>
</dbReference>
<evidence type="ECO:0000259" key="2">
    <source>
        <dbReference type="Pfam" id="PF18962"/>
    </source>
</evidence>
<dbReference type="SUPFAM" id="SSF50405">
    <property type="entry name" value="Actin-crosslinking proteins"/>
    <property type="match status" value="1"/>
</dbReference>
<dbReference type="Proteomes" id="UP000576082">
    <property type="component" value="Unassembled WGS sequence"/>
</dbReference>
<comment type="caution">
    <text evidence="3">The sequence shown here is derived from an EMBL/GenBank/DDBJ whole genome shotgun (WGS) entry which is preliminary data.</text>
</comment>
<proteinExistence type="predicted"/>
<sequence length="953" mass="103963">MTRLFIMVAMLFIATQTFSATGYGYNNNRIAVSADGNNQADPNTWGGTVTATAPSADAGKTFTYNSNWQRGDEDDWSATPAALAMLANAGLEGKLVHYSYNNFIGSPAHTSAVNVMKDGVNGALQRFKNFNASVFYDVSANNTAAINHLAEQIKISTASDPLYFVSMGPTEFLYQALAKVKADGKEASINHLYIVSHSNYNDNNIRRANHRRIEHVLQDFPVKEGTNFLRIKDQNQSSNLTQGWSTNNINGSNDYSQWTWMRDHADANVNFLWDRMNVNSHSKADISDAGMIWFLLYGDQNGNPSKLKTQFVNGIVEGEAPDSDYCPAIESFEKDGLMVFEAERIPLKGAWKLGTDDQYASGGKYIYYDGPNSYNTQNAVNTLTYSFKINNPGTYTFKWFVRQNEEERGKVDGQQGTDLSNDAWVRFLGDVAHVGGTQTSEFFKFYGRSDPGFWLHGVAEFDHNHNWVNVKFPSAGTYTMEICGRSHGYQIDKIVMAQSSAAALGNYTEKTEAQSQKYWSETGTPDPNCGSGTTPTNSVAFANSPTSIITGESFDVTVAYSSASQNDVMAIVNGPDGTWLANAIQTVQAGSGNVTLTVNQPTAWEVGANYNLKIAIRPVGGAWDTNLDEKDVKFEVKSALENAISLVNCPAPITTGNSLPVAINYSSATQNDVLAIVSDPSGVWLANAIQTVPAGTGTLNLTVNPETEWPAGTAYQLKVAIRPVGGAWDSNIKEDNCTFDVLPSRLVVSIQNQGSLSYISASNEEKLNVVPSVGANEQFEMIENNDGTVSFKGSNDLYVSSENGNKEMTCTRTAIGAWEKFTLVDFGNDVYGIKANNDMYLRNSMLCTSETASLWQQFKIQSATSSARKVSTAAPLSTEINAKFYPNPSDGLVHIDWGNASEAGSVEVFNLQGQLIYQSSTSSMVDLSQERAGIYIIRLVVDGVSTTGKLVIR</sequence>
<gene>
    <name evidence="3" type="ORF">HHU12_19690</name>
</gene>
<protein>
    <submittedName>
        <fullName evidence="3">T9SS type A sorting domain-containing protein</fullName>
    </submittedName>
</protein>
<keyword evidence="1" id="KW-0732">Signal</keyword>
<dbReference type="RefSeq" id="WP_169658450.1">
    <property type="nucleotide sequence ID" value="NZ_JABANE010000058.1"/>
</dbReference>
<dbReference type="Pfam" id="PF18962">
    <property type="entry name" value="Por_Secre_tail"/>
    <property type="match status" value="1"/>
</dbReference>
<reference evidence="3 4" key="1">
    <citation type="submission" date="2020-04" db="EMBL/GenBank/DDBJ databases">
        <title>Flammeovirga sp. SR4, a novel species isolated from seawater.</title>
        <authorList>
            <person name="Wang X."/>
        </authorList>
    </citation>
    <scope>NUCLEOTIDE SEQUENCE [LARGE SCALE GENOMIC DNA]</scope>
    <source>
        <strain evidence="3 4">ATCC 23126</strain>
    </source>
</reference>
<organism evidence="3 4">
    <name type="scientific">Flammeovirga aprica JL-4</name>
    <dbReference type="NCBI Taxonomy" id="694437"/>
    <lineage>
        <taxon>Bacteria</taxon>
        <taxon>Pseudomonadati</taxon>
        <taxon>Bacteroidota</taxon>
        <taxon>Cytophagia</taxon>
        <taxon>Cytophagales</taxon>
        <taxon>Flammeovirgaceae</taxon>
        <taxon>Flammeovirga</taxon>
    </lineage>
</organism>
<dbReference type="CDD" id="cd23342">
    <property type="entry name" value="beta-trefoil_FSCN_ZgPorA-like"/>
    <property type="match status" value="1"/>
</dbReference>
<feature type="chain" id="PRO_5031571812" evidence="1">
    <location>
        <begin position="20"/>
        <end position="953"/>
    </location>
</feature>
<accession>A0A7X9RWX1</accession>
<name>A0A7X9RWX1_9BACT</name>
<dbReference type="InterPro" id="IPR008999">
    <property type="entry name" value="Actin-crosslinking"/>
</dbReference>
<dbReference type="AlphaFoldDB" id="A0A7X9RWX1"/>
<feature type="domain" description="Secretion system C-terminal sorting" evidence="2">
    <location>
        <begin position="885"/>
        <end position="952"/>
    </location>
</feature>
<dbReference type="Gene3D" id="2.80.10.50">
    <property type="match status" value="1"/>
</dbReference>
<dbReference type="InterPro" id="IPR026444">
    <property type="entry name" value="Secre_tail"/>
</dbReference>
<evidence type="ECO:0000256" key="1">
    <source>
        <dbReference type="SAM" id="SignalP"/>
    </source>
</evidence>